<dbReference type="Pfam" id="PF07900">
    <property type="entry name" value="DUF1670"/>
    <property type="match status" value="1"/>
</dbReference>
<name>H1Z385_9EURY</name>
<evidence type="ECO:0008006" key="3">
    <source>
        <dbReference type="Google" id="ProtNLM"/>
    </source>
</evidence>
<dbReference type="HOGENOM" id="CLU_075727_0_0_2"/>
<sequence>MSSYLRHFIAILMWCILVPKSGDDVKYLKSAWQKTNEKKLLIDLKEDYGFSKALSRSLVHLMREHIDENYGNLRKDYQVVYHPVSANEPPGKSLDELRKVSVSLTVFDTEDERVLRECGPSGLRKHRIVRLTNEAYDQGGLLVQEDLALLLTTSVRSIRRDIKELKEEGITIPTRGAIQDIGPTISHKTQIVELYLKGYEYTDIELRTHHTGDAIKRYIKAFSKVLFLHRSGYSPVEIRELTDLSEKVVSEYLELYNKYEDIGRERISQIMEPIQIEFQKKKGGVGV</sequence>
<dbReference type="InterPro" id="IPR012872">
    <property type="entry name" value="DUF1670"/>
</dbReference>
<dbReference type="EMBL" id="CM001436">
    <property type="protein sequence ID" value="EHQ36500.1"/>
    <property type="molecule type" value="Genomic_DNA"/>
</dbReference>
<dbReference type="InParanoid" id="H1Z385"/>
<organism evidence="1 2">
    <name type="scientific">Methanoplanus limicola DSM 2279</name>
    <dbReference type="NCBI Taxonomy" id="937775"/>
    <lineage>
        <taxon>Archaea</taxon>
        <taxon>Methanobacteriati</taxon>
        <taxon>Methanobacteriota</taxon>
        <taxon>Stenosarchaea group</taxon>
        <taxon>Methanomicrobia</taxon>
        <taxon>Methanomicrobiales</taxon>
        <taxon>Methanomicrobiaceae</taxon>
        <taxon>Methanoplanus</taxon>
    </lineage>
</organism>
<dbReference type="Proteomes" id="UP000005741">
    <property type="component" value="Chromosome"/>
</dbReference>
<keyword evidence="2" id="KW-1185">Reference proteome</keyword>
<accession>H1Z385</accession>
<protein>
    <recommendedName>
        <fullName evidence="3">DUF1670 domain-containing protein</fullName>
    </recommendedName>
</protein>
<gene>
    <name evidence="1" type="ORF">Metlim_2452</name>
</gene>
<reference evidence="1 2" key="1">
    <citation type="submission" date="2011-10" db="EMBL/GenBank/DDBJ databases">
        <title>The Improved High-Quality Draft genome of Methanoplanus limicola DSM 2279.</title>
        <authorList>
            <consortium name="US DOE Joint Genome Institute (JGI-PGF)"/>
            <person name="Lucas S."/>
            <person name="Copeland A."/>
            <person name="Lapidus A."/>
            <person name="Glavina del Rio T."/>
            <person name="Dalin E."/>
            <person name="Tice H."/>
            <person name="Bruce D."/>
            <person name="Goodwin L."/>
            <person name="Pitluck S."/>
            <person name="Peters L."/>
            <person name="Mikhailova N."/>
            <person name="Lu M."/>
            <person name="Kyrpides N."/>
            <person name="Mavromatis K."/>
            <person name="Ivanova N."/>
            <person name="Markowitz V."/>
            <person name="Cheng J.-F."/>
            <person name="Hugenholtz P."/>
            <person name="Woyke T."/>
            <person name="Wu D."/>
            <person name="Wirth R."/>
            <person name="Brambilla E.-M."/>
            <person name="Klenk H.-P."/>
            <person name="Eisen J.A."/>
        </authorList>
    </citation>
    <scope>NUCLEOTIDE SEQUENCE [LARGE SCALE GENOMIC DNA]</scope>
    <source>
        <strain evidence="1 2">DSM 2279</strain>
    </source>
</reference>
<dbReference type="STRING" id="937775.Metlim_2452"/>
<dbReference type="AlphaFoldDB" id="H1Z385"/>
<evidence type="ECO:0000313" key="2">
    <source>
        <dbReference type="Proteomes" id="UP000005741"/>
    </source>
</evidence>
<evidence type="ECO:0000313" key="1">
    <source>
        <dbReference type="EMBL" id="EHQ36500.1"/>
    </source>
</evidence>
<proteinExistence type="predicted"/>